<feature type="signal peptide" evidence="1">
    <location>
        <begin position="1"/>
        <end position="20"/>
    </location>
</feature>
<dbReference type="GO" id="GO:0046872">
    <property type="term" value="F:metal ion binding"/>
    <property type="evidence" value="ECO:0007669"/>
    <property type="project" value="InterPro"/>
</dbReference>
<dbReference type="Proteomes" id="UP000260823">
    <property type="component" value="Unassembled WGS sequence"/>
</dbReference>
<dbReference type="AlphaFoldDB" id="A0A3E2NQS7"/>
<keyword evidence="4" id="KW-1185">Reference proteome</keyword>
<dbReference type="EMBL" id="QWDE01000002">
    <property type="protein sequence ID" value="RFZ83333.1"/>
    <property type="molecule type" value="Genomic_DNA"/>
</dbReference>
<accession>A0A3E2NQS7</accession>
<keyword evidence="1" id="KW-0732">Signal</keyword>
<reference evidence="3 4" key="1">
    <citation type="submission" date="2018-08" db="EMBL/GenBank/DDBJ databases">
        <title>Mucilaginibacter terrae sp. nov., isolated from manganese diggings.</title>
        <authorList>
            <person name="Huang Y."/>
            <person name="Zhou Z."/>
        </authorList>
    </citation>
    <scope>NUCLEOTIDE SEQUENCE [LARGE SCALE GENOMIC DNA]</scope>
    <source>
        <strain evidence="3 4">ZH6</strain>
    </source>
</reference>
<dbReference type="OrthoDB" id="894336at2"/>
<gene>
    <name evidence="3" type="ORF">DYU05_14455</name>
</gene>
<organism evidence="3 4">
    <name type="scientific">Mucilaginibacter terrenus</name>
    <dbReference type="NCBI Taxonomy" id="2482727"/>
    <lineage>
        <taxon>Bacteria</taxon>
        <taxon>Pseudomonadati</taxon>
        <taxon>Bacteroidota</taxon>
        <taxon>Sphingobacteriia</taxon>
        <taxon>Sphingobacteriales</taxon>
        <taxon>Sphingobacteriaceae</taxon>
        <taxon>Mucilaginibacter</taxon>
    </lineage>
</organism>
<evidence type="ECO:0000313" key="4">
    <source>
        <dbReference type="Proteomes" id="UP000260823"/>
    </source>
</evidence>
<feature type="domain" description="Heavy metal binding" evidence="2">
    <location>
        <begin position="38"/>
        <end position="64"/>
    </location>
</feature>
<comment type="caution">
    <text evidence="3">The sequence shown here is derived from an EMBL/GenBank/DDBJ whole genome shotgun (WGS) entry which is preliminary data.</text>
</comment>
<dbReference type="InterPro" id="IPR045800">
    <property type="entry name" value="HMBD"/>
</dbReference>
<evidence type="ECO:0000259" key="2">
    <source>
        <dbReference type="Pfam" id="PF19335"/>
    </source>
</evidence>
<dbReference type="Pfam" id="PF19335">
    <property type="entry name" value="HMBD"/>
    <property type="match status" value="1"/>
</dbReference>
<dbReference type="RefSeq" id="WP_117383808.1">
    <property type="nucleotide sequence ID" value="NZ_QWDE01000002.1"/>
</dbReference>
<sequence>MKVLFTSIAFSLIIMLGACNNTTNKDAKATEAAKPKGKYYCTMHPDITSDKPGTCSKCGMDLVERDTTAK</sequence>
<protein>
    <recommendedName>
        <fullName evidence="2">Heavy metal binding domain-containing protein</fullName>
    </recommendedName>
</protein>
<feature type="chain" id="PRO_5017587947" description="Heavy metal binding domain-containing protein" evidence="1">
    <location>
        <begin position="21"/>
        <end position="70"/>
    </location>
</feature>
<proteinExistence type="predicted"/>
<dbReference type="PROSITE" id="PS51257">
    <property type="entry name" value="PROKAR_LIPOPROTEIN"/>
    <property type="match status" value="1"/>
</dbReference>
<name>A0A3E2NQS7_9SPHI</name>
<evidence type="ECO:0000256" key="1">
    <source>
        <dbReference type="SAM" id="SignalP"/>
    </source>
</evidence>
<evidence type="ECO:0000313" key="3">
    <source>
        <dbReference type="EMBL" id="RFZ83333.1"/>
    </source>
</evidence>